<reference evidence="9" key="1">
    <citation type="submission" date="2014-08" db="EMBL/GenBank/DDBJ databases">
        <authorList>
            <person name="Moulin L."/>
        </authorList>
    </citation>
    <scope>NUCLEOTIDE SEQUENCE [LARGE SCALE GENOMIC DNA]</scope>
</reference>
<organism evidence="8 9">
    <name type="scientific">Mesorhizobium plurifarium</name>
    <dbReference type="NCBI Taxonomy" id="69974"/>
    <lineage>
        <taxon>Bacteria</taxon>
        <taxon>Pseudomonadati</taxon>
        <taxon>Pseudomonadota</taxon>
        <taxon>Alphaproteobacteria</taxon>
        <taxon>Hyphomicrobiales</taxon>
        <taxon>Phyllobacteriaceae</taxon>
        <taxon>Mesorhizobium</taxon>
    </lineage>
</organism>
<feature type="transmembrane region" description="Helical" evidence="7">
    <location>
        <begin position="43"/>
        <end position="68"/>
    </location>
</feature>
<dbReference type="Proteomes" id="UP000045285">
    <property type="component" value="Unassembled WGS sequence"/>
</dbReference>
<feature type="transmembrane region" description="Helical" evidence="7">
    <location>
        <begin position="373"/>
        <end position="395"/>
    </location>
</feature>
<keyword evidence="5 7" id="KW-1133">Transmembrane helix</keyword>
<dbReference type="PANTHER" id="PTHR43044:SF2">
    <property type="entry name" value="POLYSULPHIDE REDUCTASE NRFD"/>
    <property type="match status" value="1"/>
</dbReference>
<gene>
    <name evidence="8" type="ORF">MPL3356_110201</name>
</gene>
<feature type="transmembrane region" description="Helical" evidence="7">
    <location>
        <begin position="165"/>
        <end position="187"/>
    </location>
</feature>
<feature type="transmembrane region" description="Helical" evidence="7">
    <location>
        <begin position="227"/>
        <end position="246"/>
    </location>
</feature>
<dbReference type="EMBL" id="CCMZ01000003">
    <property type="protein sequence ID" value="CDX11859.1"/>
    <property type="molecule type" value="Genomic_DNA"/>
</dbReference>
<protein>
    <submittedName>
        <fullName evidence="8">Polysulphide reductase NrfD</fullName>
    </submittedName>
</protein>
<comment type="similarity">
    <text evidence="2">Belongs to the NrfD family.</text>
</comment>
<dbReference type="InterPro" id="IPR005614">
    <property type="entry name" value="NrfD-like"/>
</dbReference>
<keyword evidence="4 7" id="KW-0812">Transmembrane</keyword>
<proteinExistence type="inferred from homology"/>
<dbReference type="Pfam" id="PF03916">
    <property type="entry name" value="NrfD"/>
    <property type="match status" value="1"/>
</dbReference>
<name>A0A090DEM0_MESPL</name>
<keyword evidence="6 7" id="KW-0472">Membrane</keyword>
<feature type="transmembrane region" description="Helical" evidence="7">
    <location>
        <begin position="415"/>
        <end position="436"/>
    </location>
</feature>
<feature type="transmembrane region" description="Helical" evidence="7">
    <location>
        <begin position="88"/>
        <end position="108"/>
    </location>
</feature>
<dbReference type="AlphaFoldDB" id="A0A090DEM0"/>
<comment type="subcellular location">
    <subcellularLocation>
        <location evidence="1">Cell membrane</location>
        <topology evidence="1">Multi-pass membrane protein</topology>
    </subcellularLocation>
</comment>
<evidence type="ECO:0000313" key="9">
    <source>
        <dbReference type="Proteomes" id="UP000045285"/>
    </source>
</evidence>
<evidence type="ECO:0000256" key="6">
    <source>
        <dbReference type="ARBA" id="ARBA00023136"/>
    </source>
</evidence>
<evidence type="ECO:0000256" key="1">
    <source>
        <dbReference type="ARBA" id="ARBA00004651"/>
    </source>
</evidence>
<keyword evidence="3" id="KW-1003">Cell membrane</keyword>
<feature type="transmembrane region" description="Helical" evidence="7">
    <location>
        <begin position="307"/>
        <end position="328"/>
    </location>
</feature>
<feature type="transmembrane region" description="Helical" evidence="7">
    <location>
        <begin position="266"/>
        <end position="286"/>
    </location>
</feature>
<evidence type="ECO:0000256" key="7">
    <source>
        <dbReference type="SAM" id="Phobius"/>
    </source>
</evidence>
<feature type="transmembrane region" description="Helical" evidence="7">
    <location>
        <begin position="120"/>
        <end position="145"/>
    </location>
</feature>
<sequence length="457" mass="51677">MAEAAAGTNKTSPRPPNLLGRHDFPEISGRIASVVLQGRLPRYFWTAFFLFFLLVLLFLYSITYLIAVGVGAYGINIPVAWGTMISSFVWWIGIGHAGTLISAVLLLLRQPWRASINRFAEAMTLFAVAMAGLYPILHLGRPWFFYWLLPLPDTHMRWPQWRSPLVWDFAAIATYATVSLLFWYMGLLPDLAILRDRARSRAAQIFYGLLAMGWRGSAYHWARYESVYYLMAALATPLVVSVHSIVSLDFTFAIVPGYHSTIFPPYFVAGALLSGFAMVLTIAIPLRWAFSVEDLITLKHMDNAAKLMIASGMVVAYGYVSEAFFAWYSGEAYERTMMVERAIGPYAWMFWAMLFCNCGVLQLLWLRAVRRNMPVLFIVAVIINVGMWLERYVIVVSGPSRDFLPSAWDEQSLTWLDYGILFGSLGTFFALVFLFIRILPAITIFEVEELAEEGKGS</sequence>
<evidence type="ECO:0000313" key="8">
    <source>
        <dbReference type="EMBL" id="CDX11859.1"/>
    </source>
</evidence>
<evidence type="ECO:0000256" key="2">
    <source>
        <dbReference type="ARBA" id="ARBA00008929"/>
    </source>
</evidence>
<feature type="transmembrane region" description="Helical" evidence="7">
    <location>
        <begin position="348"/>
        <end position="366"/>
    </location>
</feature>
<dbReference type="GO" id="GO:0005886">
    <property type="term" value="C:plasma membrane"/>
    <property type="evidence" value="ECO:0007669"/>
    <property type="project" value="UniProtKB-SubCell"/>
</dbReference>
<evidence type="ECO:0000256" key="3">
    <source>
        <dbReference type="ARBA" id="ARBA00022475"/>
    </source>
</evidence>
<keyword evidence="9" id="KW-1185">Reference proteome</keyword>
<accession>A0A090DEM0</accession>
<evidence type="ECO:0000256" key="4">
    <source>
        <dbReference type="ARBA" id="ARBA00022692"/>
    </source>
</evidence>
<evidence type="ECO:0000256" key="5">
    <source>
        <dbReference type="ARBA" id="ARBA00022989"/>
    </source>
</evidence>
<dbReference type="PANTHER" id="PTHR43044">
    <property type="match status" value="1"/>
</dbReference>